<comment type="catalytic activity">
    <reaction evidence="4 6">
        <text>L-aspartyl-tRNA(Asn) + L-glutamine + ATP + H2O = L-asparaginyl-tRNA(Asn) + L-glutamate + ADP + phosphate + 2 H(+)</text>
        <dbReference type="Rhea" id="RHEA:14513"/>
        <dbReference type="Rhea" id="RHEA-COMP:9674"/>
        <dbReference type="Rhea" id="RHEA-COMP:9677"/>
        <dbReference type="ChEBI" id="CHEBI:15377"/>
        <dbReference type="ChEBI" id="CHEBI:15378"/>
        <dbReference type="ChEBI" id="CHEBI:29985"/>
        <dbReference type="ChEBI" id="CHEBI:30616"/>
        <dbReference type="ChEBI" id="CHEBI:43474"/>
        <dbReference type="ChEBI" id="CHEBI:58359"/>
        <dbReference type="ChEBI" id="CHEBI:78515"/>
        <dbReference type="ChEBI" id="CHEBI:78516"/>
        <dbReference type="ChEBI" id="CHEBI:456216"/>
    </reaction>
</comment>
<comment type="similarity">
    <text evidence="1 6">Belongs to the GatC family.</text>
</comment>
<evidence type="ECO:0000313" key="8">
    <source>
        <dbReference type="EMBL" id="QDO91565.1"/>
    </source>
</evidence>
<evidence type="ECO:0000313" key="7">
    <source>
        <dbReference type="EMBL" id="OOL81006.1"/>
    </source>
</evidence>
<evidence type="ECO:0000256" key="3">
    <source>
        <dbReference type="ARBA" id="ARBA00024799"/>
    </source>
</evidence>
<dbReference type="KEGG" id="dpm:FNV33_05665"/>
<evidence type="ECO:0000256" key="4">
    <source>
        <dbReference type="ARBA" id="ARBA00047380"/>
    </source>
</evidence>
<evidence type="ECO:0000256" key="1">
    <source>
        <dbReference type="ARBA" id="ARBA00010757"/>
    </source>
</evidence>
<proteinExistence type="inferred from homology"/>
<dbReference type="InterPro" id="IPR003837">
    <property type="entry name" value="GatC"/>
</dbReference>
<comment type="subunit">
    <text evidence="2 6">Heterotrimer of A, B and C subunits.</text>
</comment>
<evidence type="ECO:0000256" key="6">
    <source>
        <dbReference type="HAMAP-Rule" id="MF_00122"/>
    </source>
</evidence>
<evidence type="ECO:0000313" key="10">
    <source>
        <dbReference type="Proteomes" id="UP000190409"/>
    </source>
</evidence>
<name>A0A1S8KMS1_9LACT</name>
<dbReference type="Proteomes" id="UP000249099">
    <property type="component" value="Unassembled WGS sequence"/>
</dbReference>
<comment type="function">
    <text evidence="3 6">Allows the formation of correctly charged Asn-tRNA(Asn) or Gln-tRNA(Gln) through the transamidation of misacylated Asp-tRNA(Asn) or Glu-tRNA(Gln) in organisms which lack either or both of asparaginyl-tRNA or glutaminyl-tRNA synthetases. The reaction takes place in the presence of glutamine and ATP through an activated phospho-Asp-tRNA(Asn) or phospho-Glu-tRNA(Gln).</text>
</comment>
<dbReference type="EMBL" id="NAQV01000037">
    <property type="protein sequence ID" value="RAN61818.1"/>
    <property type="molecule type" value="Genomic_DNA"/>
</dbReference>
<sequence length="101" mass="11156">MTISKETMEQTIQLAKLDYPAEKLELLIKEMQGIVDLVAILDELDTSDVTPTYHGINLESVMRDDEAVNELDRQALLDNAPAQKDGLIQVPNVMSDEGGQA</sequence>
<gene>
    <name evidence="6 8" type="primary">gatC</name>
    <name evidence="9" type="ORF">B8A44_08830</name>
    <name evidence="7" type="ORF">BWX42_03875</name>
    <name evidence="8" type="ORF">FNV33_05665</name>
</gene>
<dbReference type="GO" id="GO:0006412">
    <property type="term" value="P:translation"/>
    <property type="evidence" value="ECO:0007669"/>
    <property type="project" value="UniProtKB-UniRule"/>
</dbReference>
<dbReference type="Proteomes" id="UP000315953">
    <property type="component" value="Chromosome"/>
</dbReference>
<dbReference type="NCBIfam" id="TIGR00135">
    <property type="entry name" value="gatC"/>
    <property type="match status" value="1"/>
</dbReference>
<dbReference type="GO" id="GO:0005524">
    <property type="term" value="F:ATP binding"/>
    <property type="evidence" value="ECO:0007669"/>
    <property type="project" value="UniProtKB-KW"/>
</dbReference>
<dbReference type="EMBL" id="MUYF01000003">
    <property type="protein sequence ID" value="OOL81006.1"/>
    <property type="molecule type" value="Genomic_DNA"/>
</dbReference>
<keyword evidence="6" id="KW-0547">Nucleotide-binding</keyword>
<dbReference type="GO" id="GO:0006450">
    <property type="term" value="P:regulation of translational fidelity"/>
    <property type="evidence" value="ECO:0007669"/>
    <property type="project" value="InterPro"/>
</dbReference>
<keyword evidence="6" id="KW-0067">ATP-binding</keyword>
<dbReference type="InterPro" id="IPR036113">
    <property type="entry name" value="Asp/Glu-ADT_sf_sub_c"/>
</dbReference>
<evidence type="ECO:0000313" key="9">
    <source>
        <dbReference type="EMBL" id="RAN61818.1"/>
    </source>
</evidence>
<accession>A0A1S8KMS1</accession>
<reference evidence="7 10" key="1">
    <citation type="submission" date="2017-01" db="EMBL/GenBank/DDBJ databases">
        <title>Complete Genome Sequence of Dolosigranulum pigrum isolated from a Patient with interstitial lung disease.</title>
        <authorList>
            <person name="Mukhopadhyay R."/>
            <person name="Joaquin J."/>
            <person name="Hogue R."/>
            <person name="Fitzgerald S."/>
            <person name="Jospin G."/>
            <person name="Eisen J.A."/>
            <person name="Chaturvedi V."/>
        </authorList>
    </citation>
    <scope>NUCLEOTIDE SEQUENCE [LARGE SCALE GENOMIC DNA]</scope>
    <source>
        <strain evidence="7 10">15S00348</strain>
    </source>
</reference>
<dbReference type="Pfam" id="PF02686">
    <property type="entry name" value="GatC"/>
    <property type="match status" value="1"/>
</dbReference>
<reference evidence="8 12" key="3">
    <citation type="submission" date="2019-07" db="EMBL/GenBank/DDBJ databases">
        <title>Genome assembly of a nasal isolate of Dolosigranulum pigrum from a chronic sinusitis patient.</title>
        <authorList>
            <person name="Baig S."/>
            <person name="Overballe-Petersen S."/>
            <person name="Kaspar U."/>
            <person name="Rendboe A."/>
            <person name="de Man T."/>
            <person name="Liu C."/>
            <person name="Price L.B."/>
            <person name="Stegger M."/>
            <person name="Becker K."/>
            <person name="Skytt Andersen P."/>
        </authorList>
    </citation>
    <scope>NUCLEOTIDE SEQUENCE [LARGE SCALE GENOMIC DNA]</scope>
    <source>
        <strain evidence="8 12">83VPs-KB5</strain>
    </source>
</reference>
<dbReference type="SUPFAM" id="SSF141000">
    <property type="entry name" value="Glu-tRNAGln amidotransferase C subunit"/>
    <property type="match status" value="1"/>
</dbReference>
<reference evidence="9 11" key="2">
    <citation type="submission" date="2017-03" db="EMBL/GenBank/DDBJ databases">
        <title>wgs assembly of Dolosigranulum pigrum KPL CDC strains.</title>
        <authorList>
            <person name="Brugger S.D."/>
            <person name="Pettigrew M."/>
            <person name="Kong Y."/>
            <person name="Lemon K.P."/>
        </authorList>
    </citation>
    <scope>NUCLEOTIDE SEQUENCE [LARGE SCALE GENOMIC DNA]</scope>
    <source>
        <strain evidence="9 11">KPL1931_CDC4294-98</strain>
    </source>
</reference>
<dbReference type="GO" id="GO:0016740">
    <property type="term" value="F:transferase activity"/>
    <property type="evidence" value="ECO:0007669"/>
    <property type="project" value="UniProtKB-KW"/>
</dbReference>
<evidence type="ECO:0000313" key="11">
    <source>
        <dbReference type="Proteomes" id="UP000249099"/>
    </source>
</evidence>
<dbReference type="GO" id="GO:0050567">
    <property type="term" value="F:glutaminyl-tRNA synthase (glutamine-hydrolyzing) activity"/>
    <property type="evidence" value="ECO:0007669"/>
    <property type="project" value="UniProtKB-UniRule"/>
</dbReference>
<keyword evidence="7" id="KW-0808">Transferase</keyword>
<dbReference type="GeneID" id="42694339"/>
<comment type="catalytic activity">
    <reaction evidence="5 6">
        <text>L-glutamyl-tRNA(Gln) + L-glutamine + ATP + H2O = L-glutaminyl-tRNA(Gln) + L-glutamate + ADP + phosphate + H(+)</text>
        <dbReference type="Rhea" id="RHEA:17521"/>
        <dbReference type="Rhea" id="RHEA-COMP:9681"/>
        <dbReference type="Rhea" id="RHEA-COMP:9684"/>
        <dbReference type="ChEBI" id="CHEBI:15377"/>
        <dbReference type="ChEBI" id="CHEBI:15378"/>
        <dbReference type="ChEBI" id="CHEBI:29985"/>
        <dbReference type="ChEBI" id="CHEBI:30616"/>
        <dbReference type="ChEBI" id="CHEBI:43474"/>
        <dbReference type="ChEBI" id="CHEBI:58359"/>
        <dbReference type="ChEBI" id="CHEBI:78520"/>
        <dbReference type="ChEBI" id="CHEBI:78521"/>
        <dbReference type="ChEBI" id="CHEBI:456216"/>
    </reaction>
</comment>
<dbReference type="RefSeq" id="WP_004635940.1">
    <property type="nucleotide sequence ID" value="NZ_CAJHJL010000002.1"/>
</dbReference>
<evidence type="ECO:0000256" key="5">
    <source>
        <dbReference type="ARBA" id="ARBA00047913"/>
    </source>
</evidence>
<keyword evidence="6" id="KW-0436">Ligase</keyword>
<dbReference type="HAMAP" id="MF_00122">
    <property type="entry name" value="GatC"/>
    <property type="match status" value="1"/>
</dbReference>
<dbReference type="Proteomes" id="UP000190409">
    <property type="component" value="Unassembled WGS sequence"/>
</dbReference>
<evidence type="ECO:0000313" key="12">
    <source>
        <dbReference type="Proteomes" id="UP000315953"/>
    </source>
</evidence>
<dbReference type="EMBL" id="CP041626">
    <property type="protein sequence ID" value="QDO91565.1"/>
    <property type="molecule type" value="Genomic_DNA"/>
</dbReference>
<organism evidence="7 10">
    <name type="scientific">Dolosigranulum pigrum</name>
    <dbReference type="NCBI Taxonomy" id="29394"/>
    <lineage>
        <taxon>Bacteria</taxon>
        <taxon>Bacillati</taxon>
        <taxon>Bacillota</taxon>
        <taxon>Bacilli</taxon>
        <taxon>Lactobacillales</taxon>
        <taxon>Carnobacteriaceae</taxon>
        <taxon>Dolosigranulum</taxon>
    </lineage>
</organism>
<dbReference type="Gene3D" id="1.10.20.60">
    <property type="entry name" value="Glu-tRNAGln amidotransferase C subunit, N-terminal domain"/>
    <property type="match status" value="1"/>
</dbReference>
<dbReference type="AlphaFoldDB" id="A0A1S8KMS1"/>
<evidence type="ECO:0000256" key="2">
    <source>
        <dbReference type="ARBA" id="ARBA00011123"/>
    </source>
</evidence>
<protein>
    <recommendedName>
        <fullName evidence="6">Aspartyl/glutamyl-tRNA(Asn/Gln) amidotransferase subunit C</fullName>
        <shortName evidence="6">Asp/Glu-ADT subunit C</shortName>
        <ecNumber evidence="6">6.3.5.-</ecNumber>
    </recommendedName>
</protein>
<keyword evidence="6" id="KW-0648">Protein biosynthesis</keyword>
<dbReference type="EC" id="6.3.5.-" evidence="6"/>